<dbReference type="EMBL" id="SWLB01000018">
    <property type="protein sequence ID" value="KAF3326644.1"/>
    <property type="molecule type" value="Genomic_DNA"/>
</dbReference>
<proteinExistence type="predicted"/>
<sequence length="499" mass="54275">MPPPSSPPAPAAPSSTLHATTLPSPPFPSVHSITSILPSPPPFTSLAVFLSDSTALLYPSLPLLTPSSSSPPITLPSPSIPSLSTFSFIQPSNSLLFISFSPRAPIAYHLNSHQFTPIPLQFKPDLFSPLLPFGVGLGFRVKSSQNMLAIHSIAASQIWLLFVSLKEKSGAMVVELKKCAVLELVDPVYDMCVGLGCLVLGERGGVRVFHLRSMIKGKEGRGGDGTVKKGKGLINGMVDFSANKKNCKLRTVKVKQNSGEYFSFFVSFNEGSSVKSENENKVPQLARAVSIHPFSKKTFMVLDSAGDLHFFNVLNNSGMGPNSQCNMKSGDFCTTRLDVTMKMRLLAVPPNFSTKAQIIWLSDGHHLLNMVSASGMKTGTGDSDITERKQKSVAILATETIFMSEKIRDIVPILSSTVLVLTQAIMFEDYLSDVWLTITMVCDFRNGADTLNKVGGSWVPEFASASSIRILVNPLFFLIRLGLMEKFQQIKEKKAPSMR</sequence>
<dbReference type="OrthoDB" id="1925091at2759"/>
<feature type="compositionally biased region" description="Pro residues" evidence="1">
    <location>
        <begin position="1"/>
        <end position="11"/>
    </location>
</feature>
<gene>
    <name evidence="2" type="ORF">FCM35_KLT08274</name>
</gene>
<organism evidence="2 3">
    <name type="scientific">Carex littledalei</name>
    <dbReference type="NCBI Taxonomy" id="544730"/>
    <lineage>
        <taxon>Eukaryota</taxon>
        <taxon>Viridiplantae</taxon>
        <taxon>Streptophyta</taxon>
        <taxon>Embryophyta</taxon>
        <taxon>Tracheophyta</taxon>
        <taxon>Spermatophyta</taxon>
        <taxon>Magnoliopsida</taxon>
        <taxon>Liliopsida</taxon>
        <taxon>Poales</taxon>
        <taxon>Cyperaceae</taxon>
        <taxon>Cyperoideae</taxon>
        <taxon>Cariceae</taxon>
        <taxon>Carex</taxon>
        <taxon>Carex subgen. Euthyceras</taxon>
    </lineage>
</organism>
<dbReference type="PANTHER" id="PTHR37383:SF1">
    <property type="entry name" value="OS01G0694200 PROTEIN"/>
    <property type="match status" value="1"/>
</dbReference>
<feature type="region of interest" description="Disordered" evidence="1">
    <location>
        <begin position="1"/>
        <end position="23"/>
    </location>
</feature>
<dbReference type="PANTHER" id="PTHR37383">
    <property type="entry name" value="OS01G0694200 PROTEIN"/>
    <property type="match status" value="1"/>
</dbReference>
<evidence type="ECO:0000313" key="2">
    <source>
        <dbReference type="EMBL" id="KAF3326644.1"/>
    </source>
</evidence>
<accession>A0A833QXK3</accession>
<evidence type="ECO:0000313" key="3">
    <source>
        <dbReference type="Proteomes" id="UP000623129"/>
    </source>
</evidence>
<name>A0A833QXK3_9POAL</name>
<evidence type="ECO:0000256" key="1">
    <source>
        <dbReference type="SAM" id="MobiDB-lite"/>
    </source>
</evidence>
<dbReference type="Proteomes" id="UP000623129">
    <property type="component" value="Unassembled WGS sequence"/>
</dbReference>
<dbReference type="AlphaFoldDB" id="A0A833QXK3"/>
<keyword evidence="3" id="KW-1185">Reference proteome</keyword>
<comment type="caution">
    <text evidence="2">The sequence shown here is derived from an EMBL/GenBank/DDBJ whole genome shotgun (WGS) entry which is preliminary data.</text>
</comment>
<protein>
    <submittedName>
        <fullName evidence="2">Uncharacterized protein</fullName>
    </submittedName>
</protein>
<reference evidence="2" key="1">
    <citation type="submission" date="2020-01" db="EMBL/GenBank/DDBJ databases">
        <title>Genome sequence of Kobresia littledalei, the first chromosome-level genome in the family Cyperaceae.</title>
        <authorList>
            <person name="Qu G."/>
        </authorList>
    </citation>
    <scope>NUCLEOTIDE SEQUENCE</scope>
    <source>
        <strain evidence="2">C.B.Clarke</strain>
        <tissue evidence="2">Leaf</tissue>
    </source>
</reference>